<dbReference type="Pfam" id="PF02875">
    <property type="entry name" value="Mur_ligase_C"/>
    <property type="match status" value="1"/>
</dbReference>
<evidence type="ECO:0000256" key="4">
    <source>
        <dbReference type="ARBA" id="ARBA00022984"/>
    </source>
</evidence>
<comment type="function">
    <text evidence="7">Catalyzes the addition of an amino acid to the nucleotide precursor UDP-N-acetylmuramoyl-L-alanyl-D-glutamate (UMAG) in the biosynthesis of bacterial cell-wall peptidoglycan.</text>
</comment>
<evidence type="ECO:0000313" key="12">
    <source>
        <dbReference type="EMBL" id="GEM90236.1"/>
    </source>
</evidence>
<keyword evidence="7" id="KW-0067">ATP-binding</keyword>
<evidence type="ECO:0000259" key="11">
    <source>
        <dbReference type="Pfam" id="PF08245"/>
    </source>
</evidence>
<comment type="caution">
    <text evidence="7">Lacks conserved residue(s) required for the propagation of feature annotation.</text>
</comment>
<evidence type="ECO:0000259" key="9">
    <source>
        <dbReference type="Pfam" id="PF01225"/>
    </source>
</evidence>
<feature type="binding site" evidence="7">
    <location>
        <begin position="150"/>
        <end position="151"/>
    </location>
    <ligand>
        <name>UDP-N-acetyl-alpha-D-muramoyl-L-alanyl-D-glutamate</name>
        <dbReference type="ChEBI" id="CHEBI:83900"/>
    </ligand>
</feature>
<feature type="domain" description="Mur ligase N-terminal catalytic" evidence="9">
    <location>
        <begin position="19"/>
        <end position="91"/>
    </location>
</feature>
<keyword evidence="3 7" id="KW-0133">Cell shape</keyword>
<feature type="binding site" evidence="7">
    <location>
        <position position="177"/>
    </location>
    <ligand>
        <name>UDP-N-acetyl-alpha-D-muramoyl-L-alanyl-D-glutamate</name>
        <dbReference type="ChEBI" id="CHEBI:83900"/>
    </ligand>
</feature>
<feature type="binding site" evidence="7">
    <location>
        <position position="183"/>
    </location>
    <ligand>
        <name>UDP-N-acetyl-alpha-D-muramoyl-L-alanyl-D-glutamate</name>
        <dbReference type="ChEBI" id="CHEBI:83900"/>
    </ligand>
</feature>
<keyword evidence="7" id="KW-0547">Nucleotide-binding</keyword>
<dbReference type="GO" id="GO:0016881">
    <property type="term" value="F:acid-amino acid ligase activity"/>
    <property type="evidence" value="ECO:0007669"/>
    <property type="project" value="UniProtKB-UniRule"/>
</dbReference>
<dbReference type="SUPFAM" id="SSF63418">
    <property type="entry name" value="MurE/MurF N-terminal domain"/>
    <property type="match status" value="1"/>
</dbReference>
<feature type="binding site" evidence="7">
    <location>
        <begin position="106"/>
        <end position="112"/>
    </location>
    <ligand>
        <name>ATP</name>
        <dbReference type="ChEBI" id="CHEBI:30616"/>
    </ligand>
</feature>
<dbReference type="PANTHER" id="PTHR23135:SF4">
    <property type="entry name" value="UDP-N-ACETYLMURAMOYL-L-ALANYL-D-GLUTAMATE--2,6-DIAMINOPIMELATE LIGASE MURE HOMOLOG, CHLOROPLASTIC"/>
    <property type="match status" value="1"/>
</dbReference>
<dbReference type="GO" id="GO:0051301">
    <property type="term" value="P:cell division"/>
    <property type="evidence" value="ECO:0007669"/>
    <property type="project" value="UniProtKB-KW"/>
</dbReference>
<dbReference type="EC" id="6.3.2.-" evidence="7"/>
<comment type="subcellular location">
    <subcellularLocation>
        <location evidence="7 8">Cytoplasm</location>
    </subcellularLocation>
</comment>
<dbReference type="OrthoDB" id="9800958at2"/>
<evidence type="ECO:0000256" key="3">
    <source>
        <dbReference type="ARBA" id="ARBA00022960"/>
    </source>
</evidence>
<dbReference type="Pfam" id="PF08245">
    <property type="entry name" value="Mur_ligase_M"/>
    <property type="match status" value="1"/>
</dbReference>
<dbReference type="HAMAP" id="MF_00208">
    <property type="entry name" value="MurE"/>
    <property type="match status" value="1"/>
</dbReference>
<dbReference type="NCBIfam" id="TIGR01085">
    <property type="entry name" value="murE"/>
    <property type="match status" value="1"/>
</dbReference>
<dbReference type="SUPFAM" id="SSF53623">
    <property type="entry name" value="MurD-like peptide ligases, catalytic domain"/>
    <property type="match status" value="1"/>
</dbReference>
<keyword evidence="5 7" id="KW-0131">Cell cycle</keyword>
<comment type="similarity">
    <text evidence="1 7">Belongs to the MurCDEF family. MurE subfamily.</text>
</comment>
<dbReference type="Gene3D" id="3.90.190.20">
    <property type="entry name" value="Mur ligase, C-terminal domain"/>
    <property type="match status" value="1"/>
</dbReference>
<dbReference type="GO" id="GO:0008360">
    <property type="term" value="P:regulation of cell shape"/>
    <property type="evidence" value="ECO:0007669"/>
    <property type="project" value="UniProtKB-KW"/>
</dbReference>
<keyword evidence="4 7" id="KW-0573">Peptidoglycan synthesis</keyword>
<comment type="caution">
    <text evidence="12">The sequence shown here is derived from an EMBL/GenBank/DDBJ whole genome shotgun (WGS) entry which is preliminary data.</text>
</comment>
<feature type="modified residue" description="N6-carboxylysine" evidence="7">
    <location>
        <position position="217"/>
    </location>
</feature>
<dbReference type="PANTHER" id="PTHR23135">
    <property type="entry name" value="MUR LIGASE FAMILY MEMBER"/>
    <property type="match status" value="1"/>
</dbReference>
<dbReference type="RefSeq" id="WP_147147806.1">
    <property type="nucleotide sequence ID" value="NZ_BJXN01000011.1"/>
</dbReference>
<evidence type="ECO:0000256" key="7">
    <source>
        <dbReference type="HAMAP-Rule" id="MF_00208"/>
    </source>
</evidence>
<feature type="domain" description="Mur ligase central" evidence="11">
    <location>
        <begin position="104"/>
        <end position="297"/>
    </location>
</feature>
<feature type="binding site" evidence="7">
    <location>
        <position position="185"/>
    </location>
    <ligand>
        <name>UDP-N-acetyl-alpha-D-muramoyl-L-alanyl-D-glutamate</name>
        <dbReference type="ChEBI" id="CHEBI:83900"/>
    </ligand>
</feature>
<dbReference type="UniPathway" id="UPA00219"/>
<evidence type="ECO:0000256" key="6">
    <source>
        <dbReference type="ARBA" id="ARBA00023316"/>
    </source>
</evidence>
<keyword evidence="7" id="KW-0436">Ligase</keyword>
<proteinExistence type="inferred from homology"/>
<evidence type="ECO:0000256" key="2">
    <source>
        <dbReference type="ARBA" id="ARBA00022618"/>
    </source>
</evidence>
<dbReference type="GO" id="GO:0071555">
    <property type="term" value="P:cell wall organization"/>
    <property type="evidence" value="ECO:0007669"/>
    <property type="project" value="UniProtKB-KW"/>
</dbReference>
<dbReference type="InterPro" id="IPR036565">
    <property type="entry name" value="Mur-like_cat_sf"/>
</dbReference>
<dbReference type="InterPro" id="IPR036615">
    <property type="entry name" value="Mur_ligase_C_dom_sf"/>
</dbReference>
<comment type="pathway">
    <text evidence="7 8">Cell wall biogenesis; peptidoglycan biosynthesis.</text>
</comment>
<evidence type="ECO:0000313" key="13">
    <source>
        <dbReference type="Proteomes" id="UP000321827"/>
    </source>
</evidence>
<dbReference type="AlphaFoldDB" id="A0A511RN51"/>
<evidence type="ECO:0000256" key="5">
    <source>
        <dbReference type="ARBA" id="ARBA00023306"/>
    </source>
</evidence>
<dbReference type="GO" id="GO:0009252">
    <property type="term" value="P:peptidoglycan biosynthetic process"/>
    <property type="evidence" value="ECO:0007669"/>
    <property type="project" value="UniProtKB-UniRule"/>
</dbReference>
<dbReference type="GO" id="GO:0000287">
    <property type="term" value="F:magnesium ion binding"/>
    <property type="evidence" value="ECO:0007669"/>
    <property type="project" value="UniProtKB-UniRule"/>
</dbReference>
<comment type="cofactor">
    <cofactor evidence="7">
        <name>Mg(2+)</name>
        <dbReference type="ChEBI" id="CHEBI:18420"/>
    </cofactor>
</comment>
<keyword evidence="7" id="KW-0963">Cytoplasm</keyword>
<feature type="binding site" evidence="7">
    <location>
        <position position="26"/>
    </location>
    <ligand>
        <name>UDP-N-acetyl-alpha-D-muramoyl-L-alanyl-D-glutamate</name>
        <dbReference type="ChEBI" id="CHEBI:83900"/>
    </ligand>
</feature>
<sequence>MTLRELFAPFGPAFPDAEVRGVTHDSRRVEPGFVYVALPGRRFDGHAFVDDAVRRGAVAVVGARELRPGVPYLRLPEAELRPALARLAAGFFDRPSEKLWVAGVTGTDGKTTTAFLLRHLLAAGGRRTGLIGTVGHDTGAGLVFPEGHFTTPEAPEVQGLLAEMVAAGLSHAVLESSSHALAQHRLDAVDFDLAVWTHLSPEHLDFHGDMEGYFRAKAALVERARLAVLNTACPYAMRLVHRPHLSYGPGGVFELLAVHEEAEGLAFAFSSPEGRFETRLPMLGRYNAENALAALAAGYTAGVSPERAAAELPRFGGVPGRMQIVQTRPFRVVVDFAHTPKGLAATLAALSPTTRGRLIVVVGSAGERDPGKRAPLGRVAAERADLAVFTEEDSRSEPVEEILAAMARGAREAGAREGERYRLEPDRARAIALAFELAGDGDTVVLAGKGHERTLERADATLPWDEAALARRLLGLD</sequence>
<dbReference type="InterPro" id="IPR013221">
    <property type="entry name" value="Mur_ligase_cen"/>
</dbReference>
<evidence type="ECO:0000256" key="8">
    <source>
        <dbReference type="RuleBase" id="RU004135"/>
    </source>
</evidence>
<gene>
    <name evidence="7 12" type="primary">murE</name>
    <name evidence="12" type="ORF">ODE01S_16700</name>
</gene>
<name>A0A511RN51_9DEIN</name>
<dbReference type="GO" id="GO:0005524">
    <property type="term" value="F:ATP binding"/>
    <property type="evidence" value="ECO:0007669"/>
    <property type="project" value="UniProtKB-UniRule"/>
</dbReference>
<accession>A0A511RN51</accession>
<dbReference type="Gene3D" id="3.40.1390.10">
    <property type="entry name" value="MurE/MurF, N-terminal domain"/>
    <property type="match status" value="1"/>
</dbReference>
<dbReference type="NCBIfam" id="NF001126">
    <property type="entry name" value="PRK00139.1-4"/>
    <property type="match status" value="1"/>
</dbReference>
<evidence type="ECO:0000256" key="1">
    <source>
        <dbReference type="ARBA" id="ARBA00005898"/>
    </source>
</evidence>
<keyword evidence="2 7" id="KW-0132">Cell division</keyword>
<dbReference type="Proteomes" id="UP000321827">
    <property type="component" value="Unassembled WGS sequence"/>
</dbReference>
<keyword evidence="7" id="KW-0460">Magnesium</keyword>
<dbReference type="InterPro" id="IPR000713">
    <property type="entry name" value="Mur_ligase_N"/>
</dbReference>
<comment type="PTM">
    <text evidence="7">Carboxylation is probably crucial for Mg(2+) binding and, consequently, for the gamma-phosphate positioning of ATP.</text>
</comment>
<evidence type="ECO:0000259" key="10">
    <source>
        <dbReference type="Pfam" id="PF02875"/>
    </source>
</evidence>
<dbReference type="GO" id="GO:0005737">
    <property type="term" value="C:cytoplasm"/>
    <property type="evidence" value="ECO:0007669"/>
    <property type="project" value="UniProtKB-SubCell"/>
</dbReference>
<reference evidence="12 13" key="1">
    <citation type="submission" date="2019-07" db="EMBL/GenBank/DDBJ databases">
        <title>Whole genome shotgun sequence of Oceanithermus desulfurans NBRC 100063.</title>
        <authorList>
            <person name="Hosoyama A."/>
            <person name="Uohara A."/>
            <person name="Ohji S."/>
            <person name="Ichikawa N."/>
        </authorList>
    </citation>
    <scope>NUCLEOTIDE SEQUENCE [LARGE SCALE GENOMIC DNA]</scope>
    <source>
        <strain evidence="12 13">NBRC 100063</strain>
    </source>
</reference>
<feature type="domain" description="Mur ligase C-terminal" evidence="10">
    <location>
        <begin position="320"/>
        <end position="450"/>
    </location>
</feature>
<dbReference type="Gene3D" id="3.40.1190.10">
    <property type="entry name" value="Mur-like, catalytic domain"/>
    <property type="match status" value="1"/>
</dbReference>
<dbReference type="EMBL" id="BJXN01000011">
    <property type="protein sequence ID" value="GEM90236.1"/>
    <property type="molecule type" value="Genomic_DNA"/>
</dbReference>
<dbReference type="InterPro" id="IPR004101">
    <property type="entry name" value="Mur_ligase_C"/>
</dbReference>
<organism evidence="12 13">
    <name type="scientific">Oceanithermus desulfurans NBRC 100063</name>
    <dbReference type="NCBI Taxonomy" id="1227550"/>
    <lineage>
        <taxon>Bacteria</taxon>
        <taxon>Thermotogati</taxon>
        <taxon>Deinococcota</taxon>
        <taxon>Deinococci</taxon>
        <taxon>Thermales</taxon>
        <taxon>Thermaceae</taxon>
        <taxon>Oceanithermus</taxon>
    </lineage>
</organism>
<dbReference type="SUPFAM" id="SSF53244">
    <property type="entry name" value="MurD-like peptide ligases, peptide-binding domain"/>
    <property type="match status" value="1"/>
</dbReference>
<dbReference type="InterPro" id="IPR005761">
    <property type="entry name" value="UDP-N-AcMur-Glu-dNH2Pim_ligase"/>
</dbReference>
<dbReference type="Pfam" id="PF01225">
    <property type="entry name" value="Mur_ligase"/>
    <property type="match status" value="1"/>
</dbReference>
<protein>
    <recommendedName>
        <fullName evidence="7">UDP-N-acetylmuramyl-tripeptide synthetase</fullName>
        <ecNumber evidence="7">6.3.2.-</ecNumber>
    </recommendedName>
    <alternativeName>
        <fullName evidence="7">UDP-MurNAc-tripeptide synthetase</fullName>
    </alternativeName>
</protein>
<dbReference type="InterPro" id="IPR035911">
    <property type="entry name" value="MurE/MurF_N"/>
</dbReference>
<keyword evidence="6 7" id="KW-0961">Cell wall biogenesis/degradation</keyword>